<proteinExistence type="predicted"/>
<dbReference type="RefSeq" id="WP_014289005.1">
    <property type="nucleotide sequence ID" value="NC_016645.1"/>
</dbReference>
<dbReference type="Pfam" id="PF07854">
    <property type="entry name" value="DUF1646"/>
    <property type="match status" value="1"/>
</dbReference>
<keyword evidence="1" id="KW-1133">Transmembrane helix</keyword>
<keyword evidence="1" id="KW-0812">Transmembrane</keyword>
<keyword evidence="3" id="KW-1185">Reference proteome</keyword>
<feature type="transmembrane region" description="Helical" evidence="1">
    <location>
        <begin position="179"/>
        <end position="205"/>
    </location>
</feature>
<accession>G7VH09</accession>
<dbReference type="KEGG" id="pyr:P186_1770"/>
<feature type="transmembrane region" description="Helical" evidence="1">
    <location>
        <begin position="293"/>
        <end position="316"/>
    </location>
</feature>
<dbReference type="eggNOG" id="arCOG04052">
    <property type="taxonomic scope" value="Archaea"/>
</dbReference>
<dbReference type="EMBL" id="CP003098">
    <property type="protein sequence ID" value="AET33180.1"/>
    <property type="molecule type" value="Genomic_DNA"/>
</dbReference>
<name>G7VH09_9CREN</name>
<feature type="transmembrane region" description="Helical" evidence="1">
    <location>
        <begin position="328"/>
        <end position="348"/>
    </location>
</feature>
<feature type="transmembrane region" description="Helical" evidence="1">
    <location>
        <begin position="101"/>
        <end position="126"/>
    </location>
</feature>
<keyword evidence="1" id="KW-0472">Membrane</keyword>
<protein>
    <submittedName>
        <fullName evidence="2">Cation transporter</fullName>
    </submittedName>
</protein>
<feature type="transmembrane region" description="Helical" evidence="1">
    <location>
        <begin position="146"/>
        <end position="167"/>
    </location>
</feature>
<dbReference type="BioCyc" id="PSP1104324:GJSN-1736-MONOMER"/>
<dbReference type="HOGENOM" id="CLU_822987_0_0_2"/>
<feature type="transmembrane region" description="Helical" evidence="1">
    <location>
        <begin position="225"/>
        <end position="247"/>
    </location>
</feature>
<reference evidence="2 3" key="1">
    <citation type="journal article" date="2012" name="J. Bacteriol.">
        <title>Complete genome sequence of strain 1860, a crenarchaeon of the genus pyrobaculum able to grow with various electron acceptors.</title>
        <authorList>
            <person name="Mardanov A.V."/>
            <person name="Gumerov V.M."/>
            <person name="Slobodkina G.B."/>
            <person name="Beletsky A.V."/>
            <person name="Bonch-Osmolovskaya E.A."/>
            <person name="Ravin N.V."/>
            <person name="Skryabin K.G."/>
        </authorList>
    </citation>
    <scope>NUCLEOTIDE SEQUENCE [LARGE SCALE GENOMIC DNA]</scope>
    <source>
        <strain evidence="2 3">1860</strain>
    </source>
</reference>
<feature type="transmembrane region" description="Helical" evidence="1">
    <location>
        <begin position="6"/>
        <end position="23"/>
    </location>
</feature>
<evidence type="ECO:0000313" key="3">
    <source>
        <dbReference type="Proteomes" id="UP000005867"/>
    </source>
</evidence>
<dbReference type="GeneID" id="11596268"/>
<feature type="transmembrane region" description="Helical" evidence="1">
    <location>
        <begin position="70"/>
        <end position="89"/>
    </location>
</feature>
<dbReference type="Proteomes" id="UP000005867">
    <property type="component" value="Chromosome"/>
</dbReference>
<organism evidence="2 3">
    <name type="scientific">Pyrobaculum ferrireducens</name>
    <dbReference type="NCBI Taxonomy" id="1104324"/>
    <lineage>
        <taxon>Archaea</taxon>
        <taxon>Thermoproteota</taxon>
        <taxon>Thermoprotei</taxon>
        <taxon>Thermoproteales</taxon>
        <taxon>Thermoproteaceae</taxon>
        <taxon>Pyrobaculum</taxon>
    </lineage>
</organism>
<dbReference type="PIRSF" id="PIRSF019205">
    <property type="entry name" value="DUF1646"/>
    <property type="match status" value="1"/>
</dbReference>
<feature type="transmembrane region" description="Helical" evidence="1">
    <location>
        <begin position="259"/>
        <end position="281"/>
    </location>
</feature>
<dbReference type="STRING" id="1104324.P186_1770"/>
<evidence type="ECO:0000256" key="1">
    <source>
        <dbReference type="SAM" id="Phobius"/>
    </source>
</evidence>
<evidence type="ECO:0000313" key="2">
    <source>
        <dbReference type="EMBL" id="AET33180.1"/>
    </source>
</evidence>
<dbReference type="AlphaFoldDB" id="G7VH09"/>
<dbReference type="OrthoDB" id="29035at2157"/>
<gene>
    <name evidence="2" type="ORF">P186_1770</name>
</gene>
<dbReference type="InterPro" id="IPR012443">
    <property type="entry name" value="DUF1646"/>
</dbReference>
<feature type="transmembrane region" description="Helical" evidence="1">
    <location>
        <begin position="30"/>
        <end position="50"/>
    </location>
</feature>
<sequence>MALEQLILQIVFLIVLVVPPLVSKKVEHNIELFFLAVGAAGVSLAGLWSWELLKEALLHPVAVYQPGLGYLPIGITQVVLAAGLVFYAFRNKLAAWAEALAKPAVIALLILLLGMSSSVISAIVASAVLAELLGFANAPHIYKARAAVYGAFAIGAGAALLPLGEPLSTIAVAKLKQGFFYLVEVLLDVVAVVVAFFALYAYLTLKRVGAGGIEIEPYEPELREVLLRAARVFIFIFALTLLGEFFKPMAEAVAGLGREVLYVFGTLSAVADNATLVAALVSPDMAVETLRSFLISLVLAGGFTVPGNVPNIVLASVLKIGFKEWIKLALPIGLAVFTAVGIYVLFLAPHPPFIQQPQQPS</sequence>